<dbReference type="Proteomes" id="UP000632858">
    <property type="component" value="Unassembled WGS sequence"/>
</dbReference>
<dbReference type="EMBL" id="BMFO01000001">
    <property type="protein sequence ID" value="GGF87498.1"/>
    <property type="molecule type" value="Genomic_DNA"/>
</dbReference>
<proteinExistence type="predicted"/>
<dbReference type="InterPro" id="IPR005586">
    <property type="entry name" value="ABC_trans_aux"/>
</dbReference>
<dbReference type="RefSeq" id="WP_188447751.1">
    <property type="nucleotide sequence ID" value="NZ_BMFO01000001.1"/>
</dbReference>
<evidence type="ECO:0000313" key="3">
    <source>
        <dbReference type="EMBL" id="GGF87498.1"/>
    </source>
</evidence>
<evidence type="ECO:0000313" key="4">
    <source>
        <dbReference type="Proteomes" id="UP000632858"/>
    </source>
</evidence>
<name>A0A917CI35_9GAMM</name>
<organism evidence="3 4">
    <name type="scientific">Arenimonas maotaiensis</name>
    <dbReference type="NCBI Taxonomy" id="1446479"/>
    <lineage>
        <taxon>Bacteria</taxon>
        <taxon>Pseudomonadati</taxon>
        <taxon>Pseudomonadota</taxon>
        <taxon>Gammaproteobacteria</taxon>
        <taxon>Lysobacterales</taxon>
        <taxon>Lysobacteraceae</taxon>
        <taxon>Arenimonas</taxon>
    </lineage>
</organism>
<dbReference type="Gene3D" id="3.40.50.10610">
    <property type="entry name" value="ABC-type transport auxiliary lipoprotein component"/>
    <property type="match status" value="1"/>
</dbReference>
<evidence type="ECO:0000259" key="2">
    <source>
        <dbReference type="Pfam" id="PF03886"/>
    </source>
</evidence>
<gene>
    <name evidence="3" type="ORF">GCM10010960_06790</name>
</gene>
<dbReference type="SUPFAM" id="SSF159594">
    <property type="entry name" value="XCC0632-like"/>
    <property type="match status" value="1"/>
</dbReference>
<dbReference type="AlphaFoldDB" id="A0A917CI35"/>
<accession>A0A917CI35</accession>
<protein>
    <recommendedName>
        <fullName evidence="2">ABC-type transport auxiliary lipoprotein component domain-containing protein</fullName>
    </recommendedName>
</protein>
<dbReference type="PROSITE" id="PS51257">
    <property type="entry name" value="PROKAR_LIPOPROTEIN"/>
    <property type="match status" value="1"/>
</dbReference>
<feature type="signal peptide" evidence="1">
    <location>
        <begin position="1"/>
        <end position="19"/>
    </location>
</feature>
<evidence type="ECO:0000256" key="1">
    <source>
        <dbReference type="SAM" id="SignalP"/>
    </source>
</evidence>
<feature type="domain" description="ABC-type transport auxiliary lipoprotein component" evidence="2">
    <location>
        <begin position="37"/>
        <end position="198"/>
    </location>
</feature>
<reference evidence="3" key="1">
    <citation type="journal article" date="2014" name="Int. J. Syst. Evol. Microbiol.">
        <title>Complete genome sequence of Corynebacterium casei LMG S-19264T (=DSM 44701T), isolated from a smear-ripened cheese.</title>
        <authorList>
            <consortium name="US DOE Joint Genome Institute (JGI-PGF)"/>
            <person name="Walter F."/>
            <person name="Albersmeier A."/>
            <person name="Kalinowski J."/>
            <person name="Ruckert C."/>
        </authorList>
    </citation>
    <scope>NUCLEOTIDE SEQUENCE</scope>
    <source>
        <strain evidence="3">CGMCC 1.12726</strain>
    </source>
</reference>
<keyword evidence="1" id="KW-0732">Signal</keyword>
<dbReference type="Pfam" id="PF03886">
    <property type="entry name" value="ABC_trans_aux"/>
    <property type="match status" value="1"/>
</dbReference>
<reference evidence="3" key="2">
    <citation type="submission" date="2020-09" db="EMBL/GenBank/DDBJ databases">
        <authorList>
            <person name="Sun Q."/>
            <person name="Zhou Y."/>
        </authorList>
    </citation>
    <scope>NUCLEOTIDE SEQUENCE</scope>
    <source>
        <strain evidence="3">CGMCC 1.12726</strain>
    </source>
</reference>
<feature type="chain" id="PRO_5036735261" description="ABC-type transport auxiliary lipoprotein component domain-containing protein" evidence="1">
    <location>
        <begin position="20"/>
        <end position="211"/>
    </location>
</feature>
<sequence>MSAASIRRFRLLCAALMMAALGGCLSLIKEPDPIATYSLRPETVADDGWKSADWALTVIRPNTSAFLDTNRIAVRPEPNVLQVYKGANWSDTLPDLVQTAVVEGFENSGKIKTVSRQNSGVPAEVALLLDIREFEAVYAPGARIPAASIRIHAKLLQYPSNRVIAIRTFSTDVPAASKRIPDVIQAFEQGMVRINGEIVGWSLANGHGKAK</sequence>
<comment type="caution">
    <text evidence="3">The sequence shown here is derived from an EMBL/GenBank/DDBJ whole genome shotgun (WGS) entry which is preliminary data.</text>
</comment>
<keyword evidence="4" id="KW-1185">Reference proteome</keyword>